<feature type="transmembrane region" description="Helical" evidence="7">
    <location>
        <begin position="456"/>
        <end position="477"/>
    </location>
</feature>
<keyword evidence="10" id="KW-1185">Reference proteome</keyword>
<evidence type="ECO:0000259" key="8">
    <source>
        <dbReference type="Pfam" id="PF02554"/>
    </source>
</evidence>
<evidence type="ECO:0000256" key="4">
    <source>
        <dbReference type="ARBA" id="ARBA00022692"/>
    </source>
</evidence>
<evidence type="ECO:0000256" key="5">
    <source>
        <dbReference type="ARBA" id="ARBA00022989"/>
    </source>
</evidence>
<feature type="transmembrane region" description="Helical" evidence="7">
    <location>
        <begin position="185"/>
        <end position="208"/>
    </location>
</feature>
<evidence type="ECO:0000256" key="2">
    <source>
        <dbReference type="ARBA" id="ARBA00007755"/>
    </source>
</evidence>
<dbReference type="InterPro" id="IPR051605">
    <property type="entry name" value="CstA"/>
</dbReference>
<feature type="transmembrane region" description="Helical" evidence="7">
    <location>
        <begin position="423"/>
        <end position="444"/>
    </location>
</feature>
<sequence>MITFFVCLALLIVGFLVYGKLVEKVFHIDDRQTPAVAHPDGVDYVPMKTWRIFLVQLLNIAGLGPIYGAIAGACWGPVVYLWIVFGTILGGGVHDFLSGMMSERNDGKSISEIVGLYMGKVITFIMRVFSVVLLVMVGVNFAKGPADLLARLTPDALNGTFWLAVVLLYYLAATFLPIDKIVGKLYPIFGICLIIMAIGVGGATLITSGADMPELGAASLSAVHPAGTPKWAMMFVTVACGAVSGFHATQSPMMARCITSEKEGRTVFYGAMVAEGIIALIWAAAGVTFYTHGGSLLDGMAGLSGAISAQGQGGVVYDICTTLLGPVGGVLAMIGVIACPITSGDTAFRSARLTIADWFHIDQSDTKKRAMLAVPLLAVGAIIVVALPWEVLWRYFSWSNQTLAMIVLWTGGVFLYRFGFPPIACLMAALPATFMTAVSVTYFFQAPECLNLSTSIAYPVGIVVAVALLILFCVKTFGSKKSNDLRSAQSK</sequence>
<feature type="transmembrane region" description="Helical" evidence="7">
    <location>
        <begin position="267"/>
        <end position="290"/>
    </location>
</feature>
<dbReference type="GO" id="GO:0009267">
    <property type="term" value="P:cellular response to starvation"/>
    <property type="evidence" value="ECO:0007669"/>
    <property type="project" value="InterPro"/>
</dbReference>
<feature type="transmembrane region" description="Helical" evidence="7">
    <location>
        <begin position="66"/>
        <end position="93"/>
    </location>
</feature>
<reference evidence="9" key="1">
    <citation type="submission" date="2020-09" db="EMBL/GenBank/DDBJ databases">
        <title>New species isolated from human feces.</title>
        <authorList>
            <person name="Kitahara M."/>
            <person name="Shigeno Y."/>
            <person name="Shime M."/>
            <person name="Matsumoto Y."/>
            <person name="Nakamura S."/>
            <person name="Motooka D."/>
            <person name="Fukuoka S."/>
            <person name="Nishikawa H."/>
            <person name="Benno Y."/>
        </authorList>
    </citation>
    <scope>NUCLEOTIDE SEQUENCE</scope>
    <source>
        <strain evidence="9">MM59</strain>
    </source>
</reference>
<feature type="transmembrane region" description="Helical" evidence="7">
    <location>
        <begin position="114"/>
        <end position="139"/>
    </location>
</feature>
<evidence type="ECO:0000256" key="6">
    <source>
        <dbReference type="ARBA" id="ARBA00023136"/>
    </source>
</evidence>
<keyword evidence="4 7" id="KW-0812">Transmembrane</keyword>
<keyword evidence="6 7" id="KW-0472">Membrane</keyword>
<dbReference type="RefSeq" id="WP_187028847.1">
    <property type="nucleotide sequence ID" value="NZ_AP023420.1"/>
</dbReference>
<evidence type="ECO:0000256" key="1">
    <source>
        <dbReference type="ARBA" id="ARBA00004651"/>
    </source>
</evidence>
<dbReference type="InterPro" id="IPR003706">
    <property type="entry name" value="CstA_N"/>
</dbReference>
<evidence type="ECO:0000256" key="7">
    <source>
        <dbReference type="SAM" id="Phobius"/>
    </source>
</evidence>
<evidence type="ECO:0000313" key="9">
    <source>
        <dbReference type="EMBL" id="BCK82711.1"/>
    </source>
</evidence>
<organism evidence="9 10">
    <name type="scientific">Pusillibacter faecalis</name>
    <dbReference type="NCBI Taxonomy" id="2714358"/>
    <lineage>
        <taxon>Bacteria</taxon>
        <taxon>Bacillati</taxon>
        <taxon>Bacillota</taxon>
        <taxon>Clostridia</taxon>
        <taxon>Eubacteriales</taxon>
        <taxon>Oscillospiraceae</taxon>
        <taxon>Pusillibacter</taxon>
    </lineage>
</organism>
<evidence type="ECO:0000256" key="3">
    <source>
        <dbReference type="ARBA" id="ARBA00022475"/>
    </source>
</evidence>
<evidence type="ECO:0000313" key="10">
    <source>
        <dbReference type="Proteomes" id="UP000679848"/>
    </source>
</evidence>
<comment type="subcellular location">
    <subcellularLocation>
        <location evidence="1">Cell membrane</location>
        <topology evidence="1">Multi-pass membrane protein</topology>
    </subcellularLocation>
</comment>
<dbReference type="Proteomes" id="UP000679848">
    <property type="component" value="Chromosome"/>
</dbReference>
<dbReference type="AlphaFoldDB" id="A0A810QAZ2"/>
<keyword evidence="3" id="KW-1003">Cell membrane</keyword>
<feature type="domain" description="CstA N-terminal" evidence="8">
    <location>
        <begin position="3"/>
        <end position="202"/>
    </location>
</feature>
<gene>
    <name evidence="9" type="ORF">MM59RIKEN_00300</name>
</gene>
<feature type="transmembrane region" description="Helical" evidence="7">
    <location>
        <begin position="159"/>
        <end position="178"/>
    </location>
</feature>
<feature type="transmembrane region" description="Helical" evidence="7">
    <location>
        <begin position="370"/>
        <end position="389"/>
    </location>
</feature>
<comment type="similarity">
    <text evidence="2">Belongs to the peptide transporter carbon starvation (CstA) (TC 2.A.114) family.</text>
</comment>
<feature type="transmembrane region" description="Helical" evidence="7">
    <location>
        <begin position="395"/>
        <end position="416"/>
    </location>
</feature>
<dbReference type="GO" id="GO:0005886">
    <property type="term" value="C:plasma membrane"/>
    <property type="evidence" value="ECO:0007669"/>
    <property type="project" value="UniProtKB-SubCell"/>
</dbReference>
<protein>
    <submittedName>
        <fullName evidence="9">Carbon starvation protein CstA</fullName>
    </submittedName>
</protein>
<dbReference type="KEGG" id="pfaa:MM59RIKEN_00300"/>
<keyword evidence="5 7" id="KW-1133">Transmembrane helix</keyword>
<accession>A0A810QAZ2</accession>
<feature type="transmembrane region" description="Helical" evidence="7">
    <location>
        <begin position="228"/>
        <end position="246"/>
    </location>
</feature>
<name>A0A810QAZ2_9FIRM</name>
<feature type="transmembrane region" description="Helical" evidence="7">
    <location>
        <begin position="323"/>
        <end position="342"/>
    </location>
</feature>
<proteinExistence type="inferred from homology"/>
<dbReference type="PANTHER" id="PTHR30252">
    <property type="entry name" value="INNER MEMBRANE PEPTIDE TRANSPORTER"/>
    <property type="match status" value="1"/>
</dbReference>
<dbReference type="EMBL" id="AP023420">
    <property type="protein sequence ID" value="BCK82711.1"/>
    <property type="molecule type" value="Genomic_DNA"/>
</dbReference>
<dbReference type="PANTHER" id="PTHR30252:SF4">
    <property type="entry name" value="CARBON STARVATION"/>
    <property type="match status" value="1"/>
</dbReference>
<dbReference type="Pfam" id="PF02554">
    <property type="entry name" value="CstA"/>
    <property type="match status" value="1"/>
</dbReference>